<sequence>MITAPSLHTWFKGAIAGFFLMTARYGLVLAGLVYQTQVRGVSADNGPDRIDPGIQDMIKEIGPVFKYTRFRLLSDRTMLLTQGQKKVMPLPGGQAPVHHPQGHAEHAYSISPAGGYRRIADI</sequence>
<evidence type="ECO:0000313" key="2">
    <source>
        <dbReference type="EMBL" id="QBH13086.1"/>
    </source>
</evidence>
<keyword evidence="1" id="KW-1133">Transmembrane helix</keyword>
<dbReference type="RefSeq" id="WP_111956909.1">
    <property type="nucleotide sequence ID" value="NZ_CP036313.1"/>
</dbReference>
<feature type="transmembrane region" description="Helical" evidence="1">
    <location>
        <begin position="14"/>
        <end position="34"/>
    </location>
</feature>
<keyword evidence="1" id="KW-0812">Transmembrane</keyword>
<keyword evidence="5" id="KW-1185">Reference proteome</keyword>
<reference evidence="3 4" key="1">
    <citation type="submission" date="2018-06" db="EMBL/GenBank/DDBJ databases">
        <title>Complete Genome Sequence of Desulfobacter hydrogenophilus (DSM3380).</title>
        <authorList>
            <person name="Marietou A."/>
            <person name="Schreiber L."/>
            <person name="Marshall I."/>
            <person name="Jorgensen B."/>
        </authorList>
    </citation>
    <scope>NUCLEOTIDE SEQUENCE [LARGE SCALE GENOMIC DNA]</scope>
    <source>
        <strain evidence="3 4">DSM 3380</strain>
    </source>
</reference>
<dbReference type="EMBL" id="QLNI01000022">
    <property type="protein sequence ID" value="RAM01792.1"/>
    <property type="molecule type" value="Genomic_DNA"/>
</dbReference>
<organism evidence="3 4">
    <name type="scientific">Desulfobacter hydrogenophilus</name>
    <dbReference type="NCBI Taxonomy" id="2291"/>
    <lineage>
        <taxon>Bacteria</taxon>
        <taxon>Pseudomonadati</taxon>
        <taxon>Thermodesulfobacteriota</taxon>
        <taxon>Desulfobacteria</taxon>
        <taxon>Desulfobacterales</taxon>
        <taxon>Desulfobacteraceae</taxon>
        <taxon>Desulfobacter</taxon>
    </lineage>
</organism>
<gene>
    <name evidence="3" type="ORF">DO021_11845</name>
    <name evidence="2" type="ORF">EYB58_09245</name>
</gene>
<dbReference type="AlphaFoldDB" id="A0A328FEE4"/>
<name>A0A328FEE4_9BACT</name>
<evidence type="ECO:0000313" key="4">
    <source>
        <dbReference type="Proteomes" id="UP000248798"/>
    </source>
</evidence>
<evidence type="ECO:0000313" key="5">
    <source>
        <dbReference type="Proteomes" id="UP000293902"/>
    </source>
</evidence>
<reference evidence="2 5" key="2">
    <citation type="submission" date="2019-02" db="EMBL/GenBank/DDBJ databases">
        <title>Complete genome sequence of Desulfobacter hydrogenophilus AcRS1.</title>
        <authorList>
            <person name="Marietou A."/>
            <person name="Lund M.B."/>
            <person name="Marshall I.P.G."/>
            <person name="Schreiber L."/>
            <person name="Jorgensen B."/>
        </authorList>
    </citation>
    <scope>NUCLEOTIDE SEQUENCE [LARGE SCALE GENOMIC DNA]</scope>
    <source>
        <strain evidence="2 5">AcRS1</strain>
    </source>
</reference>
<dbReference type="Proteomes" id="UP000293902">
    <property type="component" value="Chromosome"/>
</dbReference>
<protein>
    <submittedName>
        <fullName evidence="3">Uncharacterized protein</fullName>
    </submittedName>
</protein>
<evidence type="ECO:0000313" key="3">
    <source>
        <dbReference type="EMBL" id="RAM01792.1"/>
    </source>
</evidence>
<evidence type="ECO:0000256" key="1">
    <source>
        <dbReference type="SAM" id="Phobius"/>
    </source>
</evidence>
<accession>A0A328FEE4</accession>
<proteinExistence type="predicted"/>
<dbReference type="Proteomes" id="UP000248798">
    <property type="component" value="Unassembled WGS sequence"/>
</dbReference>
<keyword evidence="1" id="KW-0472">Membrane</keyword>
<dbReference type="EMBL" id="CP036313">
    <property type="protein sequence ID" value="QBH13086.1"/>
    <property type="molecule type" value="Genomic_DNA"/>
</dbReference>